<organism evidence="1 2">
    <name type="scientific">Shewanella algidipiscicola</name>
    <dbReference type="NCBI Taxonomy" id="614070"/>
    <lineage>
        <taxon>Bacteria</taxon>
        <taxon>Pseudomonadati</taxon>
        <taxon>Pseudomonadota</taxon>
        <taxon>Gammaproteobacteria</taxon>
        <taxon>Alteromonadales</taxon>
        <taxon>Shewanellaceae</taxon>
        <taxon>Shewanella</taxon>
    </lineage>
</organism>
<reference evidence="1 2" key="1">
    <citation type="submission" date="2021-05" db="EMBL/GenBank/DDBJ databases">
        <title>Molecular characterization for Shewanella algae harboring chromosomal blaOXA-55-like strains isolated from clinical and environment sample.</title>
        <authorList>
            <person name="Ohama Y."/>
            <person name="Aoki K."/>
            <person name="Harada S."/>
            <person name="Moriya K."/>
            <person name="Ishii Y."/>
            <person name="Tateda K."/>
        </authorList>
    </citation>
    <scope>NUCLEOTIDE SEQUENCE [LARGE SCALE GENOMIC DNA]</scope>
    <source>
        <strain evidence="1 2">LMG 23746</strain>
    </source>
</reference>
<dbReference type="Proteomes" id="UP000761574">
    <property type="component" value="Unassembled WGS sequence"/>
</dbReference>
<keyword evidence="2" id="KW-1185">Reference proteome</keyword>
<evidence type="ECO:0008006" key="3">
    <source>
        <dbReference type="Google" id="ProtNLM"/>
    </source>
</evidence>
<dbReference type="RefSeq" id="WP_119977527.1">
    <property type="nucleotide sequence ID" value="NZ_BPFB01000076.1"/>
</dbReference>
<gene>
    <name evidence="1" type="ORF">TUM4630_35250</name>
</gene>
<sequence length="318" mass="36152">MTSTFELFKNQLDDALALIDQTESFAGQAKSSDLTHISSSVNTVVDTQSLLARCEKVCNKHEPKKPTIRIIHHLACSGGTLISKCISAMPNVYLLSEVHPYTDLAMGKDKPKYAPSDIISLTKYSGIPQQKELAQKLFKSAIDEVYQHVNKLGGTLVLRDHTHADFHTKSPIPVRCTLVELLEEDYDVRSVLTIRNPIDSYASLIKNDWVHFEPQTFDEYCRRFLCLIEQFKPEQIFKYEDFVEGSEVVMANIAAYLRFNYCDSYKDTFAIFSVTGDSGRSGGEISKRVRRPLDEKLIQEIAQSNNFRRVCEMLDYQG</sequence>
<protein>
    <recommendedName>
        <fullName evidence="3">Sulfotransferase family protein</fullName>
    </recommendedName>
</protein>
<evidence type="ECO:0000313" key="2">
    <source>
        <dbReference type="Proteomes" id="UP000761574"/>
    </source>
</evidence>
<dbReference type="SUPFAM" id="SSF52540">
    <property type="entry name" value="P-loop containing nucleoside triphosphate hydrolases"/>
    <property type="match status" value="1"/>
</dbReference>
<dbReference type="Gene3D" id="3.40.50.300">
    <property type="entry name" value="P-loop containing nucleotide triphosphate hydrolases"/>
    <property type="match status" value="1"/>
</dbReference>
<name>A0ABQ4NU66_9GAMM</name>
<dbReference type="InterPro" id="IPR027417">
    <property type="entry name" value="P-loop_NTPase"/>
</dbReference>
<dbReference type="EMBL" id="BPFB01000076">
    <property type="protein sequence ID" value="GIU02821.1"/>
    <property type="molecule type" value="Genomic_DNA"/>
</dbReference>
<comment type="caution">
    <text evidence="1">The sequence shown here is derived from an EMBL/GenBank/DDBJ whole genome shotgun (WGS) entry which is preliminary data.</text>
</comment>
<evidence type="ECO:0000313" key="1">
    <source>
        <dbReference type="EMBL" id="GIU02821.1"/>
    </source>
</evidence>
<accession>A0ABQ4NU66</accession>
<proteinExistence type="predicted"/>